<keyword evidence="2" id="KW-1185">Reference proteome</keyword>
<evidence type="ECO:0000313" key="1">
    <source>
        <dbReference type="EMBL" id="PND36275.1"/>
    </source>
</evidence>
<dbReference type="InterPro" id="IPR005358">
    <property type="entry name" value="Puta_zinc/iron-chelating_dom"/>
</dbReference>
<sequence length="126" mass="13055">MSTTAPSLTPAPAPAPAPAANPCIQCGACCASFRVDFAREELQSEGGCVPDGLSVELNDSLARMRGTDHARPRCAALVGTVGQAAHCGIYEWRPGPCREFGLRAPMGIGDEACARARARHGLPPLA</sequence>
<name>A0A2N8KS42_9BURK</name>
<dbReference type="Proteomes" id="UP000235916">
    <property type="component" value="Unassembled WGS sequence"/>
</dbReference>
<reference evidence="1 2" key="1">
    <citation type="submission" date="2018-01" db="EMBL/GenBank/DDBJ databases">
        <title>Draft genome sequence of Paucibacter aquatile CR182 isolated from freshwater of the Nakdong River.</title>
        <authorList>
            <person name="Choi A."/>
            <person name="Chung E.J."/>
        </authorList>
    </citation>
    <scope>NUCLEOTIDE SEQUENCE [LARGE SCALE GENOMIC DNA]</scope>
    <source>
        <strain evidence="1 2">CR182</strain>
    </source>
</reference>
<dbReference type="OrthoDB" id="196483at2"/>
<dbReference type="EMBL" id="POSP01000004">
    <property type="protein sequence ID" value="PND36275.1"/>
    <property type="molecule type" value="Genomic_DNA"/>
</dbReference>
<dbReference type="Pfam" id="PF03692">
    <property type="entry name" value="CxxCxxCC"/>
    <property type="match status" value="1"/>
</dbReference>
<proteinExistence type="predicted"/>
<evidence type="ECO:0000313" key="2">
    <source>
        <dbReference type="Proteomes" id="UP000235916"/>
    </source>
</evidence>
<accession>A0A2N8KS42</accession>
<dbReference type="RefSeq" id="WP_102770048.1">
    <property type="nucleotide sequence ID" value="NZ_POSP01000004.1"/>
</dbReference>
<comment type="caution">
    <text evidence="1">The sequence shown here is derived from an EMBL/GenBank/DDBJ whole genome shotgun (WGS) entry which is preliminary data.</text>
</comment>
<gene>
    <name evidence="1" type="ORF">C1O66_21455</name>
</gene>
<dbReference type="AlphaFoldDB" id="A0A2N8KS42"/>
<protein>
    <submittedName>
        <fullName evidence="1">YkgJ family cysteine cluster protein</fullName>
    </submittedName>
</protein>
<organism evidence="1 2">
    <name type="scientific">Kinneretia aquatilis</name>
    <dbReference type="NCBI Taxonomy" id="2070761"/>
    <lineage>
        <taxon>Bacteria</taxon>
        <taxon>Pseudomonadati</taxon>
        <taxon>Pseudomonadota</taxon>
        <taxon>Betaproteobacteria</taxon>
        <taxon>Burkholderiales</taxon>
        <taxon>Sphaerotilaceae</taxon>
        <taxon>Roseateles</taxon>
    </lineage>
</organism>